<protein>
    <submittedName>
        <fullName evidence="2">Amidase</fullName>
        <ecNumber evidence="2">3.5.1.4</ecNumber>
    </submittedName>
</protein>
<feature type="domain" description="Amidase" evidence="1">
    <location>
        <begin position="29"/>
        <end position="464"/>
    </location>
</feature>
<dbReference type="EMBL" id="CP002630">
    <property type="protein sequence ID" value="AEB11001.1"/>
    <property type="molecule type" value="Genomic_DNA"/>
</dbReference>
<dbReference type="RefSeq" id="WP_013703056.1">
    <property type="nucleotide sequence ID" value="NC_015387.1"/>
</dbReference>
<dbReference type="GO" id="GO:0004040">
    <property type="term" value="F:amidase activity"/>
    <property type="evidence" value="ECO:0007669"/>
    <property type="project" value="UniProtKB-EC"/>
</dbReference>
<accession>F2NNI6</accession>
<evidence type="ECO:0000313" key="3">
    <source>
        <dbReference type="Proteomes" id="UP000007030"/>
    </source>
</evidence>
<keyword evidence="3" id="KW-1185">Reference proteome</keyword>
<name>F2NNI6_MARHT</name>
<dbReference type="InterPro" id="IPR036928">
    <property type="entry name" value="AS_sf"/>
</dbReference>
<proteinExistence type="predicted"/>
<evidence type="ECO:0000313" key="2">
    <source>
        <dbReference type="EMBL" id="AEB11001.1"/>
    </source>
</evidence>
<dbReference type="PANTHER" id="PTHR42678">
    <property type="entry name" value="AMIDASE"/>
    <property type="match status" value="1"/>
</dbReference>
<dbReference type="SUPFAM" id="SSF75304">
    <property type="entry name" value="Amidase signature (AS) enzymes"/>
    <property type="match status" value="1"/>
</dbReference>
<reference evidence="2 3" key="1">
    <citation type="journal article" date="2012" name="Stand. Genomic Sci.">
        <title>Complete genome sequence of the aerobic, heterotroph Marinithermus hydrothermalis type strain (T1(T)) from a deep-sea hydrothermal vent chimney.</title>
        <authorList>
            <person name="Copeland A."/>
            <person name="Gu W."/>
            <person name="Yasawong M."/>
            <person name="Lapidus A."/>
            <person name="Lucas S."/>
            <person name="Deshpande S."/>
            <person name="Pagani I."/>
            <person name="Tapia R."/>
            <person name="Cheng J.F."/>
            <person name="Goodwin L.A."/>
            <person name="Pitluck S."/>
            <person name="Liolios K."/>
            <person name="Ivanova N."/>
            <person name="Mavromatis K."/>
            <person name="Mikhailova N."/>
            <person name="Pati A."/>
            <person name="Chen A."/>
            <person name="Palaniappan K."/>
            <person name="Land M."/>
            <person name="Pan C."/>
            <person name="Brambilla E.M."/>
            <person name="Rohde M."/>
            <person name="Tindall B.J."/>
            <person name="Sikorski J."/>
            <person name="Goker M."/>
            <person name="Detter J.C."/>
            <person name="Bristow J."/>
            <person name="Eisen J.A."/>
            <person name="Markowitz V."/>
            <person name="Hugenholtz P."/>
            <person name="Kyrpides N.C."/>
            <person name="Klenk H.P."/>
            <person name="Woyke T."/>
        </authorList>
    </citation>
    <scope>NUCLEOTIDE SEQUENCE [LARGE SCALE GENOMIC DNA]</scope>
    <source>
        <strain evidence="3">DSM 14884 / JCM 11576 / T1</strain>
    </source>
</reference>
<dbReference type="NCBIfam" id="NF006006">
    <property type="entry name" value="PRK08137.1"/>
    <property type="match status" value="1"/>
</dbReference>
<dbReference type="Pfam" id="PF01425">
    <property type="entry name" value="Amidase"/>
    <property type="match status" value="1"/>
</dbReference>
<dbReference type="InterPro" id="IPR023631">
    <property type="entry name" value="Amidase_dom"/>
</dbReference>
<dbReference type="Gene3D" id="3.90.1300.10">
    <property type="entry name" value="Amidase signature (AS) domain"/>
    <property type="match status" value="1"/>
</dbReference>
<dbReference type="Proteomes" id="UP000007030">
    <property type="component" value="Chromosome"/>
</dbReference>
<sequence length="483" mass="51508">MNNPALDPFERSIPELQAAMQDGRLTALELTRYYLERIERYDRAGPRLNSVLEVNPDALAQAQALDAERAARGPRGPLHGIPVLLKDNIDTADRMHTSAGSLAMKDAIAPQDAFLVRKLRKAGAVLLGKTNMTEWANFMTVGMPPGYSSRGGQVVNPYGAAFHPGGSSAGSGVAPSANLAAAAVGTETQGSILNPASQNAIVGIKPTVGLVSRSGIIPISATQDTAGPMARTVTDAAILLSVLAGEDPKDPATQRRPKDLPQDYTAFLDPDGLKGARIGVPRAAFFEKPSAEARAVLEEAIQALRDLGATVIDPADLPTAHEVFALGIEVLLYEFKQELNRYFRTLGPNAPIHSLQELIRYNEAHPEEMLRYGQVLLLAAESAAGVESPTYRYHRAKDLEVCKGGLDATFAQHRLDALVFPMNWGASVGAKAGYPSLTVPAGYTPAGQPVGLTFLGPAWSEATLIRLAYAFEQGTHARKPPVL</sequence>
<evidence type="ECO:0000259" key="1">
    <source>
        <dbReference type="Pfam" id="PF01425"/>
    </source>
</evidence>
<keyword evidence="2" id="KW-0378">Hydrolase</keyword>
<dbReference type="OrthoDB" id="9811471at2"/>
<dbReference type="KEGG" id="mhd:Marky_0240"/>
<dbReference type="eggNOG" id="COG0154">
    <property type="taxonomic scope" value="Bacteria"/>
</dbReference>
<dbReference type="NCBIfam" id="NF005300">
    <property type="entry name" value="PRK06828.1"/>
    <property type="match status" value="1"/>
</dbReference>
<dbReference type="HOGENOM" id="CLU_009600_14_1_0"/>
<dbReference type="EC" id="3.5.1.4" evidence="2"/>
<gene>
    <name evidence="2" type="ordered locus">Marky_0240</name>
</gene>
<dbReference type="PANTHER" id="PTHR42678:SF34">
    <property type="entry name" value="OS04G0183300 PROTEIN"/>
    <property type="match status" value="1"/>
</dbReference>
<dbReference type="STRING" id="869210.Marky_0240"/>
<organism evidence="2 3">
    <name type="scientific">Marinithermus hydrothermalis (strain DSM 14884 / JCM 11576 / T1)</name>
    <dbReference type="NCBI Taxonomy" id="869210"/>
    <lineage>
        <taxon>Bacteria</taxon>
        <taxon>Thermotogati</taxon>
        <taxon>Deinococcota</taxon>
        <taxon>Deinococci</taxon>
        <taxon>Thermales</taxon>
        <taxon>Thermaceae</taxon>
        <taxon>Marinithermus</taxon>
    </lineage>
</organism>
<dbReference type="AlphaFoldDB" id="F2NNI6"/>